<dbReference type="Proteomes" id="UP000683511">
    <property type="component" value="Chromosome"/>
</dbReference>
<evidence type="ECO:0008006" key="3">
    <source>
        <dbReference type="Google" id="ProtNLM"/>
    </source>
</evidence>
<name>A0A975Y3X7_9NOST</name>
<reference evidence="1" key="1">
    <citation type="submission" date="2017-04" db="EMBL/GenBank/DDBJ databases">
        <title>Genome deletions in a multicellular cyanobacterial endosymbiont for morphological adaptation in marine diatoms.</title>
        <authorList>
            <person name="Wang Y."/>
            <person name="Gao H."/>
            <person name="Li R."/>
            <person name="Xu X."/>
        </authorList>
    </citation>
    <scope>NUCLEOTIDE SEQUENCE</scope>
    <source>
        <strain evidence="1">FACHB 800</strain>
    </source>
</reference>
<dbReference type="AlphaFoldDB" id="A0A975Y3X7"/>
<proteinExistence type="predicted"/>
<organism evidence="1 2">
    <name type="scientific">Richelia sinica FACHB-800</name>
    <dbReference type="NCBI Taxonomy" id="1357546"/>
    <lineage>
        <taxon>Bacteria</taxon>
        <taxon>Bacillati</taxon>
        <taxon>Cyanobacteriota</taxon>
        <taxon>Cyanophyceae</taxon>
        <taxon>Nostocales</taxon>
        <taxon>Nostocaceae</taxon>
        <taxon>Richelia</taxon>
    </lineage>
</organism>
<keyword evidence="2" id="KW-1185">Reference proteome</keyword>
<dbReference type="KEGG" id="rsin:B6N60_01274"/>
<protein>
    <recommendedName>
        <fullName evidence="3">Lipoprotein</fullName>
    </recommendedName>
</protein>
<dbReference type="RefSeq" id="WP_190602612.1">
    <property type="nucleotide sequence ID" value="NZ_CP021056.1"/>
</dbReference>
<evidence type="ECO:0000313" key="2">
    <source>
        <dbReference type="Proteomes" id="UP000683511"/>
    </source>
</evidence>
<dbReference type="EMBL" id="CP021056">
    <property type="protein sequence ID" value="QXE22591.1"/>
    <property type="molecule type" value="Genomic_DNA"/>
</dbReference>
<gene>
    <name evidence="1" type="ORF">B6N60_01274</name>
</gene>
<sequence length="170" mass="19699">MSIAMPKTYSWWEIVSAITTGVSTAMILSGCGNMSHQSSEQKWQTYSNSRYKFEFPYPSHWQSLKPPDNRDGITLVSPQNPTVEIRAWATNNLFTAETESRNTQNINYNFQTNQGLPGVMMVEVGQQVSTIKLTITQGKVKYYWQGQSNSKEFQNYYHMFYYIAKQYQVK</sequence>
<evidence type="ECO:0000313" key="1">
    <source>
        <dbReference type="EMBL" id="QXE22591.1"/>
    </source>
</evidence>
<dbReference type="PROSITE" id="PS51257">
    <property type="entry name" value="PROKAR_LIPOPROTEIN"/>
    <property type="match status" value="1"/>
</dbReference>
<accession>A0A975Y3X7</accession>